<dbReference type="PANTHER" id="PTHR43464">
    <property type="entry name" value="METHYLTRANSFERASE"/>
    <property type="match status" value="1"/>
</dbReference>
<gene>
    <name evidence="5" type="ORF">ACFFRE_05195</name>
</gene>
<dbReference type="Gene3D" id="3.40.50.150">
    <property type="entry name" value="Vaccinia Virus protein VP39"/>
    <property type="match status" value="1"/>
</dbReference>
<dbReference type="CDD" id="cd02440">
    <property type="entry name" value="AdoMet_MTases"/>
    <property type="match status" value="1"/>
</dbReference>
<dbReference type="InterPro" id="IPR029063">
    <property type="entry name" value="SAM-dependent_MTases_sf"/>
</dbReference>
<evidence type="ECO:0000256" key="3">
    <source>
        <dbReference type="ARBA" id="ARBA00022691"/>
    </source>
</evidence>
<proteinExistence type="predicted"/>
<dbReference type="EMBL" id="JBHLYQ010000036">
    <property type="protein sequence ID" value="MFC0081543.1"/>
    <property type="molecule type" value="Genomic_DNA"/>
</dbReference>
<keyword evidence="2 5" id="KW-0808">Transferase</keyword>
<evidence type="ECO:0000259" key="4">
    <source>
        <dbReference type="Pfam" id="PF08242"/>
    </source>
</evidence>
<dbReference type="EC" id="2.1.1.64" evidence="5"/>
<dbReference type="SUPFAM" id="SSF53335">
    <property type="entry name" value="S-adenosyl-L-methionine-dependent methyltransferases"/>
    <property type="match status" value="1"/>
</dbReference>
<dbReference type="EC" id="2.1.1.222" evidence="5"/>
<reference evidence="5 6" key="1">
    <citation type="submission" date="2024-09" db="EMBL/GenBank/DDBJ databases">
        <authorList>
            <person name="Sun Q."/>
            <person name="Mori K."/>
        </authorList>
    </citation>
    <scope>NUCLEOTIDE SEQUENCE [LARGE SCALE GENOMIC DNA]</scope>
    <source>
        <strain evidence="5 6">JCM 15389</strain>
    </source>
</reference>
<comment type="caution">
    <text evidence="5">The sequence shown here is derived from an EMBL/GenBank/DDBJ whole genome shotgun (WGS) entry which is preliminary data.</text>
</comment>
<keyword evidence="6" id="KW-1185">Reference proteome</keyword>
<dbReference type="GO" id="GO:0032259">
    <property type="term" value="P:methylation"/>
    <property type="evidence" value="ECO:0007669"/>
    <property type="project" value="UniProtKB-KW"/>
</dbReference>
<protein>
    <submittedName>
        <fullName evidence="5">Class I SAM-dependent methyltransferase</fullName>
        <ecNumber evidence="5">2.1.1.222</ecNumber>
        <ecNumber evidence="5">2.1.1.64</ecNumber>
    </submittedName>
</protein>
<evidence type="ECO:0000313" key="5">
    <source>
        <dbReference type="EMBL" id="MFC0081543.1"/>
    </source>
</evidence>
<keyword evidence="1 5" id="KW-0489">Methyltransferase</keyword>
<name>A0ABV6C1G7_9ACTN</name>
<dbReference type="PANTHER" id="PTHR43464:SF19">
    <property type="entry name" value="UBIQUINONE BIOSYNTHESIS O-METHYLTRANSFERASE, MITOCHONDRIAL"/>
    <property type="match status" value="1"/>
</dbReference>
<sequence length="211" mass="22538">MPPAFDPGAAATYLTAADASLAGRFRVHLLQHQLAWHLPSPPARVLDVGGGAGHQAIPLAHEGYDVTIVDPSVALLEETASRLVDEPAEVAARVRLVLGRGEDLPALVPGPFDVVLCHGVLLYLEDPDPLLRGVASVLAPGGLVSLLTRQQPSLALRFALRHRWTEALSALDADHEVGELEASRRDPYRRLSRVLHLLGRRTASAPRVGAA</sequence>
<evidence type="ECO:0000313" key="6">
    <source>
        <dbReference type="Proteomes" id="UP001589788"/>
    </source>
</evidence>
<dbReference type="Pfam" id="PF08242">
    <property type="entry name" value="Methyltransf_12"/>
    <property type="match status" value="1"/>
</dbReference>
<dbReference type="InterPro" id="IPR013217">
    <property type="entry name" value="Methyltransf_12"/>
</dbReference>
<evidence type="ECO:0000256" key="1">
    <source>
        <dbReference type="ARBA" id="ARBA00022603"/>
    </source>
</evidence>
<accession>A0ABV6C1G7</accession>
<dbReference type="GO" id="GO:0061542">
    <property type="term" value="F:3-demethylubiquinol 3-O-methyltransferase activity"/>
    <property type="evidence" value="ECO:0007669"/>
    <property type="project" value="UniProtKB-EC"/>
</dbReference>
<dbReference type="Proteomes" id="UP001589788">
    <property type="component" value="Unassembled WGS sequence"/>
</dbReference>
<feature type="domain" description="Methyltransferase type 12" evidence="4">
    <location>
        <begin position="46"/>
        <end position="143"/>
    </location>
</feature>
<organism evidence="5 6">
    <name type="scientific">Aciditerrimonas ferrireducens</name>
    <dbReference type="NCBI Taxonomy" id="667306"/>
    <lineage>
        <taxon>Bacteria</taxon>
        <taxon>Bacillati</taxon>
        <taxon>Actinomycetota</taxon>
        <taxon>Acidimicrobiia</taxon>
        <taxon>Acidimicrobiales</taxon>
        <taxon>Acidimicrobiaceae</taxon>
        <taxon>Aciditerrimonas</taxon>
    </lineage>
</organism>
<evidence type="ECO:0000256" key="2">
    <source>
        <dbReference type="ARBA" id="ARBA00022679"/>
    </source>
</evidence>
<dbReference type="RefSeq" id="WP_377788816.1">
    <property type="nucleotide sequence ID" value="NZ_JBHLYQ010000036.1"/>
</dbReference>
<keyword evidence="3" id="KW-0949">S-adenosyl-L-methionine</keyword>
<dbReference type="GO" id="GO:0102208">
    <property type="term" value="F:2-polyprenyl-6-hydroxyphenol methylase activity"/>
    <property type="evidence" value="ECO:0007669"/>
    <property type="project" value="UniProtKB-EC"/>
</dbReference>